<protein>
    <submittedName>
        <fullName evidence="1">Uncharacterized protein</fullName>
    </submittedName>
</protein>
<organism evidence="1 2">
    <name type="scientific">Thelohanellus kitauei</name>
    <name type="common">Myxosporean</name>
    <dbReference type="NCBI Taxonomy" id="669202"/>
    <lineage>
        <taxon>Eukaryota</taxon>
        <taxon>Metazoa</taxon>
        <taxon>Cnidaria</taxon>
        <taxon>Myxozoa</taxon>
        <taxon>Myxosporea</taxon>
        <taxon>Bivalvulida</taxon>
        <taxon>Platysporina</taxon>
        <taxon>Myxobolidae</taxon>
        <taxon>Thelohanellus</taxon>
    </lineage>
</organism>
<accession>A0A0C2ITV8</accession>
<name>A0A0C2ITV8_THEKT</name>
<dbReference type="AlphaFoldDB" id="A0A0C2ITV8"/>
<proteinExistence type="predicted"/>
<reference evidence="1 2" key="1">
    <citation type="journal article" date="2014" name="Genome Biol. Evol.">
        <title>The genome of the myxosporean Thelohanellus kitauei shows adaptations to nutrient acquisition within its fish host.</title>
        <authorList>
            <person name="Yang Y."/>
            <person name="Xiong J."/>
            <person name="Zhou Z."/>
            <person name="Huo F."/>
            <person name="Miao W."/>
            <person name="Ran C."/>
            <person name="Liu Y."/>
            <person name="Zhang J."/>
            <person name="Feng J."/>
            <person name="Wang M."/>
            <person name="Wang M."/>
            <person name="Wang L."/>
            <person name="Yao B."/>
        </authorList>
    </citation>
    <scope>NUCLEOTIDE SEQUENCE [LARGE SCALE GENOMIC DNA]</scope>
    <source>
        <strain evidence="1">Wuqing</strain>
    </source>
</reference>
<evidence type="ECO:0000313" key="2">
    <source>
        <dbReference type="Proteomes" id="UP000031668"/>
    </source>
</evidence>
<keyword evidence="2" id="KW-1185">Reference proteome</keyword>
<dbReference type="Proteomes" id="UP000031668">
    <property type="component" value="Unassembled WGS sequence"/>
</dbReference>
<gene>
    <name evidence="1" type="ORF">RF11_13401</name>
</gene>
<sequence>MEPNSHPILLVIIGNLMCRKKFDAFEEGKKIDYALNGVFGTSQQVAHHHLFRLGKGQDVEEIEILETLPVDTNMHNSRDRAVRLSRSRREPGHWRLFHTVGNFRVDAVESEAGEKRR</sequence>
<comment type="caution">
    <text evidence="1">The sequence shown here is derived from an EMBL/GenBank/DDBJ whole genome shotgun (WGS) entry which is preliminary data.</text>
</comment>
<dbReference type="EMBL" id="JWZT01005751">
    <property type="protein sequence ID" value="KII60237.1"/>
    <property type="molecule type" value="Genomic_DNA"/>
</dbReference>
<evidence type="ECO:0000313" key="1">
    <source>
        <dbReference type="EMBL" id="KII60237.1"/>
    </source>
</evidence>